<evidence type="ECO:0000256" key="1">
    <source>
        <dbReference type="SAM" id="MobiDB-lite"/>
    </source>
</evidence>
<accession>A0A8T8S9H6</accession>
<comment type="caution">
    <text evidence="2">The sequence shown here is derived from an EMBL/GenBank/DDBJ whole genome shotgun (WGS) entry which is preliminary data.</text>
</comment>
<reference evidence="2" key="2">
    <citation type="journal article" date="2019" name="IMA Fungus">
        <title>Genome sequencing and comparison of five Tilletia species to identify candidate genes for the detection of regulated species infecting wheat.</title>
        <authorList>
            <person name="Nguyen H.D.T."/>
            <person name="Sultana T."/>
            <person name="Kesanakurti P."/>
            <person name="Hambleton S."/>
        </authorList>
    </citation>
    <scope>NUCLEOTIDE SEQUENCE</scope>
    <source>
        <strain evidence="2">DAOMC 236416</strain>
    </source>
</reference>
<feature type="non-terminal residue" evidence="2">
    <location>
        <position position="1"/>
    </location>
</feature>
<dbReference type="EMBL" id="LWDF02002699">
    <property type="protein sequence ID" value="KAE8235561.1"/>
    <property type="molecule type" value="Genomic_DNA"/>
</dbReference>
<feature type="region of interest" description="Disordered" evidence="1">
    <location>
        <begin position="68"/>
        <end position="99"/>
    </location>
</feature>
<keyword evidence="3" id="KW-1185">Reference proteome</keyword>
<gene>
    <name evidence="2" type="ORF">A4X13_0g9451</name>
</gene>
<reference evidence="2" key="1">
    <citation type="submission" date="2016-04" db="EMBL/GenBank/DDBJ databases">
        <authorList>
            <person name="Nguyen H.D."/>
            <person name="Samba Siva P."/>
            <person name="Cullis J."/>
            <person name="Levesque C.A."/>
            <person name="Hambleton S."/>
        </authorList>
    </citation>
    <scope>NUCLEOTIDE SEQUENCE</scope>
    <source>
        <strain evidence="2">DAOMC 236416</strain>
    </source>
</reference>
<sequence length="99" mass="11144">YGASRHAGQTRRPSCYFDTARRERKRRRWLWGAPLSPAVGGKTTAGDFTAKTKVRSGRTKVRYPQRRLRAGVPRPKATMRRGIKDADEPGGMTGPVYKI</sequence>
<name>A0A8T8S9H6_9BASI</name>
<dbReference type="AlphaFoldDB" id="A0A8T8S9H6"/>
<proteinExistence type="predicted"/>
<evidence type="ECO:0000313" key="2">
    <source>
        <dbReference type="EMBL" id="KAE8235561.1"/>
    </source>
</evidence>
<organism evidence="2 3">
    <name type="scientific">Tilletia indica</name>
    <dbReference type="NCBI Taxonomy" id="43049"/>
    <lineage>
        <taxon>Eukaryota</taxon>
        <taxon>Fungi</taxon>
        <taxon>Dikarya</taxon>
        <taxon>Basidiomycota</taxon>
        <taxon>Ustilaginomycotina</taxon>
        <taxon>Exobasidiomycetes</taxon>
        <taxon>Tilletiales</taxon>
        <taxon>Tilletiaceae</taxon>
        <taxon>Tilletia</taxon>
    </lineage>
</organism>
<protein>
    <submittedName>
        <fullName evidence="2">Uncharacterized protein</fullName>
    </submittedName>
</protein>
<dbReference type="Proteomes" id="UP000077521">
    <property type="component" value="Unassembled WGS sequence"/>
</dbReference>
<evidence type="ECO:0000313" key="3">
    <source>
        <dbReference type="Proteomes" id="UP000077521"/>
    </source>
</evidence>